<organism evidence="1 2">
    <name type="scientific">Plasmodium yoelii yoelii</name>
    <dbReference type="NCBI Taxonomy" id="73239"/>
    <lineage>
        <taxon>Eukaryota</taxon>
        <taxon>Sar</taxon>
        <taxon>Alveolata</taxon>
        <taxon>Apicomplexa</taxon>
        <taxon>Aconoidasida</taxon>
        <taxon>Haemosporida</taxon>
        <taxon>Plasmodiidae</taxon>
        <taxon>Plasmodium</taxon>
        <taxon>Plasmodium (Vinckeia)</taxon>
    </lineage>
</organism>
<comment type="caution">
    <text evidence="1">The sequence shown here is derived from an EMBL/GenBank/DDBJ whole genome shotgun (WGS) entry which is preliminary data.</text>
</comment>
<dbReference type="EMBL" id="AABL01001704">
    <property type="protein sequence ID" value="EAA17414.1"/>
    <property type="molecule type" value="Genomic_DNA"/>
</dbReference>
<accession>Q7RDN0</accession>
<dbReference type="InParanoid" id="Q7RDN0"/>
<evidence type="ECO:0000313" key="1">
    <source>
        <dbReference type="EMBL" id="EAA17414.1"/>
    </source>
</evidence>
<evidence type="ECO:0000313" key="2">
    <source>
        <dbReference type="Proteomes" id="UP000008553"/>
    </source>
</evidence>
<gene>
    <name evidence="1" type="ORF">PY05392</name>
</gene>
<proteinExistence type="predicted"/>
<reference evidence="1 2" key="1">
    <citation type="journal article" date="2002" name="Nature">
        <title>Genome sequence and comparative analysis of the model rodent malaria parasite Plasmodium yoelii yoelii.</title>
        <authorList>
            <person name="Carlton J.M."/>
            <person name="Angiuoli S.V."/>
            <person name="Suh B.B."/>
            <person name="Kooij T.W."/>
            <person name="Pertea M."/>
            <person name="Silva J.C."/>
            <person name="Ermolaeva M.D."/>
            <person name="Allen J.E."/>
            <person name="Selengut J.D."/>
            <person name="Koo H.L."/>
            <person name="Peterson J.D."/>
            <person name="Pop M."/>
            <person name="Kosack D.S."/>
            <person name="Shumway M.F."/>
            <person name="Bidwell S.L."/>
            <person name="Shallom S.J."/>
            <person name="van Aken S.E."/>
            <person name="Riedmuller S.B."/>
            <person name="Feldblyum T.V."/>
            <person name="Cho J.K."/>
            <person name="Quackenbush J."/>
            <person name="Sedegah M."/>
            <person name="Shoaibi A."/>
            <person name="Cummings L.M."/>
            <person name="Florens L."/>
            <person name="Yates J.R."/>
            <person name="Raine J.D."/>
            <person name="Sinden R.E."/>
            <person name="Harris M.A."/>
            <person name="Cunningham D.A."/>
            <person name="Preiser P.R."/>
            <person name="Bergman L.W."/>
            <person name="Vaidya A.B."/>
            <person name="van Lin L.H."/>
            <person name="Janse C.J."/>
            <person name="Waters A.P."/>
            <person name="Smith H.O."/>
            <person name="White O.R."/>
            <person name="Salzberg S.L."/>
            <person name="Venter J.C."/>
            <person name="Fraser C.M."/>
            <person name="Hoffman S.L."/>
            <person name="Gardner M.J."/>
            <person name="Carucci D.J."/>
        </authorList>
    </citation>
    <scope>NUCLEOTIDE SEQUENCE [LARGE SCALE GENOMIC DNA]</scope>
    <source>
        <strain evidence="1 2">17XNL</strain>
    </source>
</reference>
<name>Q7RDN0_PLAYO</name>
<keyword evidence="2" id="KW-1185">Reference proteome</keyword>
<protein>
    <submittedName>
        <fullName evidence="1">Uncharacterized protein</fullName>
    </submittedName>
</protein>
<dbReference type="Proteomes" id="UP000008553">
    <property type="component" value="Unassembled WGS sequence"/>
</dbReference>
<feature type="non-terminal residue" evidence="1">
    <location>
        <position position="10"/>
    </location>
</feature>
<sequence>MYNLIVILPS</sequence>
<dbReference type="PaxDb" id="73239-Q7RDN0"/>